<keyword evidence="11" id="KW-1185">Reference proteome</keyword>
<dbReference type="RefSeq" id="WP_104913036.1">
    <property type="nucleotide sequence ID" value="NZ_CP026923.1"/>
</dbReference>
<dbReference type="InterPro" id="IPR039420">
    <property type="entry name" value="WalR-like"/>
</dbReference>
<keyword evidence="2" id="KW-0902">Two-component regulatory system</keyword>
<keyword evidence="4 7" id="KW-0238">DNA-binding</keyword>
<protein>
    <submittedName>
        <fullName evidence="10">Response regulator</fullName>
    </submittedName>
</protein>
<keyword evidence="5" id="KW-0804">Transcription</keyword>
<feature type="DNA-binding region" description="OmpR/PhoB-type" evidence="7">
    <location>
        <begin position="128"/>
        <end position="223"/>
    </location>
</feature>
<keyword evidence="1 6" id="KW-0597">Phosphoprotein</keyword>
<dbReference type="CDD" id="cd00383">
    <property type="entry name" value="trans_reg_C"/>
    <property type="match status" value="1"/>
</dbReference>
<evidence type="ECO:0000256" key="7">
    <source>
        <dbReference type="PROSITE-ProRule" id="PRU01091"/>
    </source>
</evidence>
<dbReference type="SMART" id="SM00862">
    <property type="entry name" value="Trans_reg_C"/>
    <property type="match status" value="1"/>
</dbReference>
<evidence type="ECO:0000313" key="10">
    <source>
        <dbReference type="EMBL" id="AVG23420.1"/>
    </source>
</evidence>
<dbReference type="SMART" id="SM00448">
    <property type="entry name" value="REC"/>
    <property type="match status" value="1"/>
</dbReference>
<dbReference type="SUPFAM" id="SSF46894">
    <property type="entry name" value="C-terminal effector domain of the bipartite response regulators"/>
    <property type="match status" value="1"/>
</dbReference>
<dbReference type="GO" id="GO:0000976">
    <property type="term" value="F:transcription cis-regulatory region binding"/>
    <property type="evidence" value="ECO:0007669"/>
    <property type="project" value="TreeGrafter"/>
</dbReference>
<evidence type="ECO:0000256" key="6">
    <source>
        <dbReference type="PROSITE-ProRule" id="PRU00169"/>
    </source>
</evidence>
<dbReference type="Gene3D" id="3.40.50.2300">
    <property type="match status" value="1"/>
</dbReference>
<accession>A0A2L2BP24</accession>
<dbReference type="FunFam" id="1.10.10.10:FF:000018">
    <property type="entry name" value="DNA-binding response regulator ResD"/>
    <property type="match status" value="1"/>
</dbReference>
<evidence type="ECO:0000313" key="11">
    <source>
        <dbReference type="Proteomes" id="UP000243077"/>
    </source>
</evidence>
<dbReference type="GO" id="GO:0005829">
    <property type="term" value="C:cytosol"/>
    <property type="evidence" value="ECO:0007669"/>
    <property type="project" value="TreeGrafter"/>
</dbReference>
<dbReference type="PROSITE" id="PS50110">
    <property type="entry name" value="RESPONSE_REGULATORY"/>
    <property type="match status" value="1"/>
</dbReference>
<dbReference type="InterPro" id="IPR001789">
    <property type="entry name" value="Sig_transdc_resp-reg_receiver"/>
</dbReference>
<evidence type="ECO:0000256" key="2">
    <source>
        <dbReference type="ARBA" id="ARBA00023012"/>
    </source>
</evidence>
<dbReference type="Proteomes" id="UP000243077">
    <property type="component" value="Chromosome"/>
</dbReference>
<dbReference type="Pfam" id="PF00072">
    <property type="entry name" value="Response_reg"/>
    <property type="match status" value="1"/>
</dbReference>
<dbReference type="InterPro" id="IPR036388">
    <property type="entry name" value="WH-like_DNA-bd_sf"/>
</dbReference>
<gene>
    <name evidence="10" type="ORF">C3B54_11425</name>
</gene>
<dbReference type="GO" id="GO:0006355">
    <property type="term" value="P:regulation of DNA-templated transcription"/>
    <property type="evidence" value="ECO:0007669"/>
    <property type="project" value="InterPro"/>
</dbReference>
<dbReference type="GO" id="GO:0000156">
    <property type="term" value="F:phosphorelay response regulator activity"/>
    <property type="evidence" value="ECO:0007669"/>
    <property type="project" value="TreeGrafter"/>
</dbReference>
<evidence type="ECO:0000256" key="1">
    <source>
        <dbReference type="ARBA" id="ARBA00022553"/>
    </source>
</evidence>
<sequence>MRILVVEDDAGIAGPIIESIENLGWSPTHASTGRQALTLLTSSDFDCVVLDLGLPDMDGGEIVRVVRQSSNIPIIVASARPDEADRILALELGADDYLVKPFGIRELIARIRAVNRRHTDSAPGTADDSALQLGALVVDQRTRQVQLAGQEIELTPKEFDVLAYLAAEPGTVFRRDALLSDVWDINWYGSTKTLDAHVASIRRKLGDPSWIESVRGVGFRLVEPQ</sequence>
<dbReference type="GO" id="GO:0032993">
    <property type="term" value="C:protein-DNA complex"/>
    <property type="evidence" value="ECO:0007669"/>
    <property type="project" value="TreeGrafter"/>
</dbReference>
<evidence type="ECO:0000259" key="9">
    <source>
        <dbReference type="PROSITE" id="PS51755"/>
    </source>
</evidence>
<reference evidence="10 11" key="1">
    <citation type="submission" date="2018-02" db="EMBL/GenBank/DDBJ databases">
        <title>Complete genome of the streamlined marine actinobacterium Pontimonas salivibrio CL-TW6 adapted to coastal planktonic lifestype.</title>
        <authorList>
            <person name="Cho B.C."/>
            <person name="Hardies S.C."/>
            <person name="Jang G.I."/>
            <person name="Hwang C.Y."/>
        </authorList>
    </citation>
    <scope>NUCLEOTIDE SEQUENCE [LARGE SCALE GENOMIC DNA]</scope>
    <source>
        <strain evidence="10 11">CL-TW6</strain>
    </source>
</reference>
<dbReference type="EMBL" id="CP026923">
    <property type="protein sequence ID" value="AVG23420.1"/>
    <property type="molecule type" value="Genomic_DNA"/>
</dbReference>
<dbReference type="OrthoDB" id="4153060at2"/>
<evidence type="ECO:0000256" key="3">
    <source>
        <dbReference type="ARBA" id="ARBA00023015"/>
    </source>
</evidence>
<keyword evidence="3" id="KW-0805">Transcription regulation</keyword>
<dbReference type="PROSITE" id="PS51755">
    <property type="entry name" value="OMPR_PHOB"/>
    <property type="match status" value="1"/>
</dbReference>
<name>A0A2L2BP24_9MICO</name>
<dbReference type="PANTHER" id="PTHR48111">
    <property type="entry name" value="REGULATOR OF RPOS"/>
    <property type="match status" value="1"/>
</dbReference>
<evidence type="ECO:0000256" key="4">
    <source>
        <dbReference type="ARBA" id="ARBA00023125"/>
    </source>
</evidence>
<feature type="modified residue" description="4-aspartylphosphate" evidence="6">
    <location>
        <position position="51"/>
    </location>
</feature>
<dbReference type="InterPro" id="IPR001867">
    <property type="entry name" value="OmpR/PhoB-type_DNA-bd"/>
</dbReference>
<dbReference type="Gene3D" id="6.10.250.690">
    <property type="match status" value="1"/>
</dbReference>
<dbReference type="Pfam" id="PF00486">
    <property type="entry name" value="Trans_reg_C"/>
    <property type="match status" value="1"/>
</dbReference>
<proteinExistence type="predicted"/>
<evidence type="ECO:0000259" key="8">
    <source>
        <dbReference type="PROSITE" id="PS50110"/>
    </source>
</evidence>
<dbReference type="KEGG" id="psai:C3B54_11425"/>
<dbReference type="Gene3D" id="1.10.10.10">
    <property type="entry name" value="Winged helix-like DNA-binding domain superfamily/Winged helix DNA-binding domain"/>
    <property type="match status" value="1"/>
</dbReference>
<dbReference type="AlphaFoldDB" id="A0A2L2BP24"/>
<organism evidence="10 11">
    <name type="scientific">Pontimonas salivibrio</name>
    <dbReference type="NCBI Taxonomy" id="1159327"/>
    <lineage>
        <taxon>Bacteria</taxon>
        <taxon>Bacillati</taxon>
        <taxon>Actinomycetota</taxon>
        <taxon>Actinomycetes</taxon>
        <taxon>Micrococcales</taxon>
        <taxon>Microbacteriaceae</taxon>
        <taxon>Pontimonas</taxon>
    </lineage>
</organism>
<dbReference type="PANTHER" id="PTHR48111:SF1">
    <property type="entry name" value="TWO-COMPONENT RESPONSE REGULATOR ORR33"/>
    <property type="match status" value="1"/>
</dbReference>
<dbReference type="SUPFAM" id="SSF52172">
    <property type="entry name" value="CheY-like"/>
    <property type="match status" value="1"/>
</dbReference>
<feature type="domain" description="Response regulatory" evidence="8">
    <location>
        <begin position="2"/>
        <end position="115"/>
    </location>
</feature>
<feature type="domain" description="OmpR/PhoB-type" evidence="9">
    <location>
        <begin position="128"/>
        <end position="223"/>
    </location>
</feature>
<dbReference type="InterPro" id="IPR016032">
    <property type="entry name" value="Sig_transdc_resp-reg_C-effctor"/>
</dbReference>
<dbReference type="InterPro" id="IPR011006">
    <property type="entry name" value="CheY-like_superfamily"/>
</dbReference>
<evidence type="ECO:0000256" key="5">
    <source>
        <dbReference type="ARBA" id="ARBA00023163"/>
    </source>
</evidence>